<accession>A0ABT8KLC8</accession>
<organism evidence="1 2">
    <name type="scientific">Splendidivirga corallicola</name>
    <dbReference type="NCBI Taxonomy" id="3051826"/>
    <lineage>
        <taxon>Bacteria</taxon>
        <taxon>Pseudomonadati</taxon>
        <taxon>Bacteroidota</taxon>
        <taxon>Cytophagia</taxon>
        <taxon>Cytophagales</taxon>
        <taxon>Splendidivirgaceae</taxon>
        <taxon>Splendidivirga</taxon>
    </lineage>
</organism>
<evidence type="ECO:0000313" key="2">
    <source>
        <dbReference type="Proteomes" id="UP001172082"/>
    </source>
</evidence>
<sequence>MWRISILLVTIYLVGMDFSSAQFKKRYTVEASENFDKLCFVLSASSGTCQIRPTHHPKLVTIYCKSEDENYNPVYESRLEERQQFVKMDLKDNQSVSSKVFGGSYSDLENKCNIYLSHDKPFILDLSYGVGNAFADLSGLPIEKLKINTGSADVKVGYQNEKPNTIEMDTFAVKVDMGSLDVKRLNLSKAKNVIADVGFGNLTLNFSGESLIKTDVTASVGAGTLEIILEDQEVPVIVHVNNSLLCRVKLNRHFKEIRKNVFVNKGYSEDAPNLLTFNVDVAMGNIRFK</sequence>
<reference evidence="1" key="1">
    <citation type="submission" date="2023-06" db="EMBL/GenBank/DDBJ databases">
        <title>Genomic of Parafulvivirga corallium.</title>
        <authorList>
            <person name="Wang G."/>
        </authorList>
    </citation>
    <scope>NUCLEOTIDE SEQUENCE</scope>
    <source>
        <strain evidence="1">BMA10</strain>
    </source>
</reference>
<keyword evidence="2" id="KW-1185">Reference proteome</keyword>
<evidence type="ECO:0008006" key="3">
    <source>
        <dbReference type="Google" id="ProtNLM"/>
    </source>
</evidence>
<dbReference type="EMBL" id="JAUJEA010000001">
    <property type="protein sequence ID" value="MDN5200538.1"/>
    <property type="molecule type" value="Genomic_DNA"/>
</dbReference>
<comment type="caution">
    <text evidence="1">The sequence shown here is derived from an EMBL/GenBank/DDBJ whole genome shotgun (WGS) entry which is preliminary data.</text>
</comment>
<proteinExistence type="predicted"/>
<dbReference type="RefSeq" id="WP_346750561.1">
    <property type="nucleotide sequence ID" value="NZ_JAUJEA010000001.1"/>
</dbReference>
<dbReference type="Proteomes" id="UP001172082">
    <property type="component" value="Unassembled WGS sequence"/>
</dbReference>
<name>A0ABT8KLC8_9BACT</name>
<evidence type="ECO:0000313" key="1">
    <source>
        <dbReference type="EMBL" id="MDN5200538.1"/>
    </source>
</evidence>
<protein>
    <recommendedName>
        <fullName evidence="3">Adhesin domain-containing protein</fullName>
    </recommendedName>
</protein>
<gene>
    <name evidence="1" type="ORF">QQ008_04175</name>
</gene>